<accession>A0ABV2TDD6</accession>
<dbReference type="EMBL" id="JBEXAC010000003">
    <property type="protein sequence ID" value="MET7001039.1"/>
    <property type="molecule type" value="Genomic_DNA"/>
</dbReference>
<sequence>MANCEQIYREYITCLNSRDLDNLKHFVHDDVCYNGNQIGISGYQKMLEKNFDEIPDLYFTIP</sequence>
<dbReference type="Proteomes" id="UP001549749">
    <property type="component" value="Unassembled WGS sequence"/>
</dbReference>
<evidence type="ECO:0000313" key="1">
    <source>
        <dbReference type="EMBL" id="MET7001039.1"/>
    </source>
</evidence>
<evidence type="ECO:0000313" key="2">
    <source>
        <dbReference type="Proteomes" id="UP001549749"/>
    </source>
</evidence>
<dbReference type="SUPFAM" id="SSF54427">
    <property type="entry name" value="NTF2-like"/>
    <property type="match status" value="1"/>
</dbReference>
<dbReference type="RefSeq" id="WP_354663613.1">
    <property type="nucleotide sequence ID" value="NZ_JBEXAC010000003.1"/>
</dbReference>
<dbReference type="InterPro" id="IPR032710">
    <property type="entry name" value="NTF2-like_dom_sf"/>
</dbReference>
<proteinExistence type="predicted"/>
<dbReference type="Pfam" id="PF07366">
    <property type="entry name" value="SnoaL"/>
    <property type="match status" value="1"/>
</dbReference>
<name>A0ABV2TDD6_9BACT</name>
<keyword evidence="2" id="KW-1185">Reference proteome</keyword>
<protein>
    <submittedName>
        <fullName evidence="1">Ester cyclase</fullName>
    </submittedName>
</protein>
<reference evidence="1 2" key="1">
    <citation type="submission" date="2024-06" db="EMBL/GenBank/DDBJ databases">
        <title>Chitinophaga defluvii sp. nov., isolated from municipal sewage.</title>
        <authorList>
            <person name="Zhang L."/>
        </authorList>
    </citation>
    <scope>NUCLEOTIDE SEQUENCE [LARGE SCALE GENOMIC DNA]</scope>
    <source>
        <strain evidence="1 2">H8</strain>
    </source>
</reference>
<comment type="caution">
    <text evidence="1">The sequence shown here is derived from an EMBL/GenBank/DDBJ whole genome shotgun (WGS) entry which is preliminary data.</text>
</comment>
<dbReference type="Gene3D" id="3.10.450.50">
    <property type="match status" value="1"/>
</dbReference>
<gene>
    <name evidence="1" type="ORF">ABR189_26880</name>
</gene>
<dbReference type="InterPro" id="IPR009959">
    <property type="entry name" value="Cyclase_SnoaL-like"/>
</dbReference>
<organism evidence="1 2">
    <name type="scientific">Chitinophaga defluvii</name>
    <dbReference type="NCBI Taxonomy" id="3163343"/>
    <lineage>
        <taxon>Bacteria</taxon>
        <taxon>Pseudomonadati</taxon>
        <taxon>Bacteroidota</taxon>
        <taxon>Chitinophagia</taxon>
        <taxon>Chitinophagales</taxon>
        <taxon>Chitinophagaceae</taxon>
        <taxon>Chitinophaga</taxon>
    </lineage>
</organism>